<sequence length="264" mass="28744">MAASYVVGDASMCMLEVVNYRGLQSLLGPLVKLANGTSSSEARVADASSLDLAQVAEDQPTHQLICSAFENLTNHPSPGRRSVFYFTPHVAKPELRWVPMEDTPTPIPGYPGFLVQDLSVLHARLLVGGAGQFCCSSYSAKIESFNPKLPPCAPREGKTASTTPLFECYRNGDYGLPIAPSVDGLLDGEDIGAIKARDRRARWWLHGPAMFAVLDKFSPQCGSVKLRDVMAADLSWLKEVMMGWQGQAYTGDTLLDQPTFSQMN</sequence>
<gene>
    <name evidence="1" type="ORF">B0A48_07496</name>
</gene>
<protein>
    <submittedName>
        <fullName evidence="1">Uncharacterized protein</fullName>
    </submittedName>
</protein>
<dbReference type="Proteomes" id="UP000192596">
    <property type="component" value="Unassembled WGS sequence"/>
</dbReference>
<accession>A0A1V8T6F4</accession>
<name>A0A1V8T6F4_9PEZI</name>
<dbReference type="AlphaFoldDB" id="A0A1V8T6F4"/>
<dbReference type="InParanoid" id="A0A1V8T6F4"/>
<evidence type="ECO:0000313" key="1">
    <source>
        <dbReference type="EMBL" id="OQO06930.1"/>
    </source>
</evidence>
<reference evidence="2" key="1">
    <citation type="submission" date="2017-03" db="EMBL/GenBank/DDBJ databases">
        <title>Genomes of endolithic fungi from Antarctica.</title>
        <authorList>
            <person name="Coleine C."/>
            <person name="Masonjones S."/>
            <person name="Stajich J.E."/>
        </authorList>
    </citation>
    <scope>NUCLEOTIDE SEQUENCE [LARGE SCALE GENOMIC DNA]</scope>
    <source>
        <strain evidence="2">CCFEE 5527</strain>
    </source>
</reference>
<evidence type="ECO:0000313" key="2">
    <source>
        <dbReference type="Proteomes" id="UP000192596"/>
    </source>
</evidence>
<keyword evidence="2" id="KW-1185">Reference proteome</keyword>
<proteinExistence type="predicted"/>
<dbReference type="EMBL" id="NAJO01000015">
    <property type="protein sequence ID" value="OQO06930.1"/>
    <property type="molecule type" value="Genomic_DNA"/>
</dbReference>
<comment type="caution">
    <text evidence="1">The sequence shown here is derived from an EMBL/GenBank/DDBJ whole genome shotgun (WGS) entry which is preliminary data.</text>
</comment>
<organism evidence="1 2">
    <name type="scientific">Cryoendolithus antarcticus</name>
    <dbReference type="NCBI Taxonomy" id="1507870"/>
    <lineage>
        <taxon>Eukaryota</taxon>
        <taxon>Fungi</taxon>
        <taxon>Dikarya</taxon>
        <taxon>Ascomycota</taxon>
        <taxon>Pezizomycotina</taxon>
        <taxon>Dothideomycetes</taxon>
        <taxon>Dothideomycetidae</taxon>
        <taxon>Cladosporiales</taxon>
        <taxon>Cladosporiaceae</taxon>
        <taxon>Cryoendolithus</taxon>
    </lineage>
</organism>